<dbReference type="GO" id="GO:0008270">
    <property type="term" value="F:zinc ion binding"/>
    <property type="evidence" value="ECO:0007669"/>
    <property type="project" value="InterPro"/>
</dbReference>
<dbReference type="AlphaFoldDB" id="A0A316YG79"/>
<dbReference type="GeneID" id="37046074"/>
<dbReference type="PANTHER" id="PTHR47540:SF2">
    <property type="entry name" value="ZN(II)2CYS6 TRANSCRIPTION FACTOR (EUROFUNG)"/>
    <property type="match status" value="1"/>
</dbReference>
<protein>
    <recommendedName>
        <fullName evidence="7">Zn(2)-C6 fungal-type domain-containing protein</fullName>
    </recommendedName>
</protein>
<dbReference type="GO" id="GO:0043565">
    <property type="term" value="F:sequence-specific DNA binding"/>
    <property type="evidence" value="ECO:0007669"/>
    <property type="project" value="TreeGrafter"/>
</dbReference>
<keyword evidence="9" id="KW-1185">Reference proteome</keyword>
<keyword evidence="3" id="KW-0238">DNA-binding</keyword>
<evidence type="ECO:0000259" key="7">
    <source>
        <dbReference type="PROSITE" id="PS50048"/>
    </source>
</evidence>
<dbReference type="GO" id="GO:0005634">
    <property type="term" value="C:nucleus"/>
    <property type="evidence" value="ECO:0007669"/>
    <property type="project" value="UniProtKB-SubCell"/>
</dbReference>
<dbReference type="SUPFAM" id="SSF57701">
    <property type="entry name" value="Zn2/Cys6 DNA-binding domain"/>
    <property type="match status" value="1"/>
</dbReference>
<evidence type="ECO:0000313" key="8">
    <source>
        <dbReference type="EMBL" id="PWN88106.1"/>
    </source>
</evidence>
<dbReference type="InterPro" id="IPR036864">
    <property type="entry name" value="Zn2-C6_fun-type_DNA-bd_sf"/>
</dbReference>
<feature type="compositionally biased region" description="Basic residues" evidence="6">
    <location>
        <begin position="238"/>
        <end position="252"/>
    </location>
</feature>
<dbReference type="SMART" id="SM00066">
    <property type="entry name" value="GAL4"/>
    <property type="match status" value="1"/>
</dbReference>
<dbReference type="GO" id="GO:0045944">
    <property type="term" value="P:positive regulation of transcription by RNA polymerase II"/>
    <property type="evidence" value="ECO:0007669"/>
    <property type="project" value="TreeGrafter"/>
</dbReference>
<dbReference type="PROSITE" id="PS00463">
    <property type="entry name" value="ZN2_CY6_FUNGAL_1"/>
    <property type="match status" value="1"/>
</dbReference>
<evidence type="ECO:0000256" key="4">
    <source>
        <dbReference type="ARBA" id="ARBA00023163"/>
    </source>
</evidence>
<dbReference type="GO" id="GO:0000981">
    <property type="term" value="F:DNA-binding transcription factor activity, RNA polymerase II-specific"/>
    <property type="evidence" value="ECO:0007669"/>
    <property type="project" value="InterPro"/>
</dbReference>
<dbReference type="Gene3D" id="4.10.240.10">
    <property type="entry name" value="Zn(2)-C6 fungal-type DNA-binding domain"/>
    <property type="match status" value="1"/>
</dbReference>
<keyword evidence="5" id="KW-0539">Nucleus</keyword>
<evidence type="ECO:0000256" key="5">
    <source>
        <dbReference type="ARBA" id="ARBA00023242"/>
    </source>
</evidence>
<dbReference type="OrthoDB" id="2399539at2759"/>
<evidence type="ECO:0000313" key="9">
    <source>
        <dbReference type="Proteomes" id="UP000245768"/>
    </source>
</evidence>
<feature type="domain" description="Zn(2)-C6 fungal-type" evidence="7">
    <location>
        <begin position="181"/>
        <end position="210"/>
    </location>
</feature>
<proteinExistence type="predicted"/>
<dbReference type="InterPro" id="IPR001138">
    <property type="entry name" value="Zn2Cys6_DnaBD"/>
</dbReference>
<dbReference type="Proteomes" id="UP000245768">
    <property type="component" value="Unassembled WGS sequence"/>
</dbReference>
<dbReference type="CDD" id="cd00067">
    <property type="entry name" value="GAL4"/>
    <property type="match status" value="1"/>
</dbReference>
<evidence type="ECO:0000256" key="1">
    <source>
        <dbReference type="ARBA" id="ARBA00004123"/>
    </source>
</evidence>
<keyword evidence="4" id="KW-0804">Transcription</keyword>
<evidence type="ECO:0000256" key="3">
    <source>
        <dbReference type="ARBA" id="ARBA00023125"/>
    </source>
</evidence>
<dbReference type="PROSITE" id="PS50048">
    <property type="entry name" value="ZN2_CY6_FUNGAL_2"/>
    <property type="match status" value="1"/>
</dbReference>
<reference evidence="8" key="1">
    <citation type="journal article" date="2018" name="Mol. Biol. Evol.">
        <title>Broad Genomic Sampling Reveals a Smut Pathogenic Ancestry of the Fungal Clade Ustilaginomycotina.</title>
        <authorList>
            <person name="Kijpornyongpan T."/>
            <person name="Mondo S.J."/>
            <person name="Barry K."/>
            <person name="Sandor L."/>
            <person name="Lee J."/>
            <person name="Lipzen A."/>
            <person name="Pangilinan J."/>
            <person name="LaButti K."/>
            <person name="Hainaut M."/>
            <person name="Henrissat B."/>
            <person name="Grigoriev I.V."/>
            <person name="Spatafora J.W."/>
            <person name="Aime M.C."/>
        </authorList>
    </citation>
    <scope>NUCLEOTIDE SEQUENCE [LARGE SCALE GENOMIC DNA]</scope>
    <source>
        <strain evidence="8">MCA 4198</strain>
    </source>
</reference>
<comment type="subcellular location">
    <subcellularLocation>
        <location evidence="1">Nucleus</location>
    </subcellularLocation>
</comment>
<dbReference type="Pfam" id="PF00172">
    <property type="entry name" value="Zn_clus"/>
    <property type="match status" value="1"/>
</dbReference>
<accession>A0A316YG79</accession>
<dbReference type="RefSeq" id="XP_025375304.1">
    <property type="nucleotide sequence ID" value="XM_025524158.1"/>
</dbReference>
<gene>
    <name evidence="8" type="ORF">FA10DRAFT_287662</name>
</gene>
<dbReference type="PANTHER" id="PTHR47540">
    <property type="entry name" value="THIAMINE REPRESSIBLE GENES REGULATORY PROTEIN THI5"/>
    <property type="match status" value="1"/>
</dbReference>
<feature type="region of interest" description="Disordered" evidence="6">
    <location>
        <begin position="1"/>
        <end position="41"/>
    </location>
</feature>
<evidence type="ECO:0000256" key="2">
    <source>
        <dbReference type="ARBA" id="ARBA00023015"/>
    </source>
</evidence>
<feature type="region of interest" description="Disordered" evidence="6">
    <location>
        <begin position="229"/>
        <end position="310"/>
    </location>
</feature>
<keyword evidence="2" id="KW-0805">Transcription regulation</keyword>
<dbReference type="STRING" id="215250.A0A316YG79"/>
<dbReference type="EMBL" id="KZ819638">
    <property type="protein sequence ID" value="PWN88106.1"/>
    <property type="molecule type" value="Genomic_DNA"/>
</dbReference>
<sequence length="310" mass="33288">MSHSPPYQDPPSIPHGANGRGGYTGGFHVSPYGTSSPASPLQHYSALAGSAQPYQNQFSPLPQHHLHLQPQQHAYHHHPYSVPGHFSGAGEGQLSAAVQRRYASNVNPDGTTGGAPVIGSNDARSTMRCVGGLANPSPALSYNSLPASPHSHSSQLGTNFGRLPNGSIIELFPAMMRTLQACEYCRSRKAKCTGGLPCERCTKKKVRCEYAQLDKKRKVKTTTSHLDLSGVGTSASQQHHHQQHQQQMHKQKTTGSSFNGRGIYEHIGRGSSNDTFSNGHKRNASHMSSSDYSPGASPGHIGTRMRPKGS</sequence>
<dbReference type="InterPro" id="IPR051711">
    <property type="entry name" value="Stress_Response_Reg"/>
</dbReference>
<dbReference type="InParanoid" id="A0A316YG79"/>
<organism evidence="8 9">
    <name type="scientific">Acaromyces ingoldii</name>
    <dbReference type="NCBI Taxonomy" id="215250"/>
    <lineage>
        <taxon>Eukaryota</taxon>
        <taxon>Fungi</taxon>
        <taxon>Dikarya</taxon>
        <taxon>Basidiomycota</taxon>
        <taxon>Ustilaginomycotina</taxon>
        <taxon>Exobasidiomycetes</taxon>
        <taxon>Exobasidiales</taxon>
        <taxon>Cryptobasidiaceae</taxon>
        <taxon>Acaromyces</taxon>
    </lineage>
</organism>
<evidence type="ECO:0000256" key="6">
    <source>
        <dbReference type="SAM" id="MobiDB-lite"/>
    </source>
</evidence>
<name>A0A316YG79_9BASI</name>